<comment type="caution">
    <text evidence="16">Lacks conserved residue(s) required for the propagation of feature annotation.</text>
</comment>
<feature type="transmembrane region" description="Helical" evidence="16">
    <location>
        <begin position="1151"/>
        <end position="1170"/>
    </location>
</feature>
<evidence type="ECO:0000256" key="2">
    <source>
        <dbReference type="ARBA" id="ARBA00022448"/>
    </source>
</evidence>
<dbReference type="InterPro" id="IPR043203">
    <property type="entry name" value="VGCC_Ca_Na"/>
</dbReference>
<dbReference type="PANTHER" id="PTHR10037:SF62">
    <property type="entry name" value="SODIUM CHANNEL PROTEIN 60E"/>
    <property type="match status" value="1"/>
</dbReference>
<dbReference type="GO" id="GO:0005248">
    <property type="term" value="F:voltage-gated sodium channel activity"/>
    <property type="evidence" value="ECO:0007669"/>
    <property type="project" value="InterPro"/>
</dbReference>
<evidence type="ECO:0000256" key="7">
    <source>
        <dbReference type="ARBA" id="ARBA00022882"/>
    </source>
</evidence>
<evidence type="ECO:0000256" key="4">
    <source>
        <dbReference type="ARBA" id="ARBA00022475"/>
    </source>
</evidence>
<comment type="subcellular location">
    <subcellularLocation>
        <location evidence="1 16">Cell membrane</location>
        <topology evidence="1 16">Multi-pass membrane protein</topology>
    </subcellularLocation>
</comment>
<dbReference type="FunFam" id="1.20.120.350:FF:000019">
    <property type="entry name" value="Sodium channel protein"/>
    <property type="match status" value="1"/>
</dbReference>
<keyword evidence="9 16" id="KW-0915">Sodium</keyword>
<dbReference type="FunFam" id="1.10.238.10:FF:000002">
    <property type="entry name" value="Sodium channel protein"/>
    <property type="match status" value="1"/>
</dbReference>
<feature type="transmembrane region" description="Helical" evidence="16">
    <location>
        <begin position="1427"/>
        <end position="1454"/>
    </location>
</feature>
<evidence type="ECO:0000256" key="11">
    <source>
        <dbReference type="ARBA" id="ARBA00023136"/>
    </source>
</evidence>
<evidence type="ECO:0000256" key="14">
    <source>
        <dbReference type="ARBA" id="ARBA00023201"/>
    </source>
</evidence>
<name>A0AAV4FDI9_9GAST</name>
<feature type="compositionally biased region" description="Basic and acidic residues" evidence="17">
    <location>
        <begin position="979"/>
        <end position="991"/>
    </location>
</feature>
<feature type="transmembrane region" description="Helical" evidence="16">
    <location>
        <begin position="413"/>
        <end position="435"/>
    </location>
</feature>
<feature type="region of interest" description="Disordered" evidence="17">
    <location>
        <begin position="892"/>
        <end position="962"/>
    </location>
</feature>
<keyword evidence="6" id="KW-0677">Repeat</keyword>
<feature type="transmembrane region" description="Helical" evidence="16">
    <location>
        <begin position="663"/>
        <end position="685"/>
    </location>
</feature>
<evidence type="ECO:0000313" key="19">
    <source>
        <dbReference type="EMBL" id="GFR71119.1"/>
    </source>
</evidence>
<dbReference type="FunFam" id="1.20.120.350:FF:000059">
    <property type="entry name" value="Sodium channel protein"/>
    <property type="match status" value="1"/>
</dbReference>
<evidence type="ECO:0000256" key="6">
    <source>
        <dbReference type="ARBA" id="ARBA00022737"/>
    </source>
</evidence>
<feature type="transmembrane region" description="Helical" evidence="16">
    <location>
        <begin position="1496"/>
        <end position="1515"/>
    </location>
</feature>
<evidence type="ECO:0000256" key="3">
    <source>
        <dbReference type="ARBA" id="ARBA00022461"/>
    </source>
</evidence>
<keyword evidence="14 16" id="KW-0739">Sodium transport</keyword>
<feature type="transmembrane region" description="Helical" evidence="16">
    <location>
        <begin position="124"/>
        <end position="143"/>
    </location>
</feature>
<feature type="transmembrane region" description="Helical" evidence="16">
    <location>
        <begin position="691"/>
        <end position="715"/>
    </location>
</feature>
<evidence type="ECO:0000256" key="15">
    <source>
        <dbReference type="ARBA" id="ARBA00023303"/>
    </source>
</evidence>
<feature type="domain" description="Ion transport" evidence="18">
    <location>
        <begin position="1114"/>
        <end position="1384"/>
    </location>
</feature>
<feature type="transmembrane region" description="Helical" evidence="16">
    <location>
        <begin position="1176"/>
        <end position="1197"/>
    </location>
</feature>
<dbReference type="Gene3D" id="1.20.120.350">
    <property type="entry name" value="Voltage-gated potassium channels. Chain C"/>
    <property type="match status" value="4"/>
</dbReference>
<keyword evidence="7 16" id="KW-0851">Voltage-gated channel</keyword>
<keyword evidence="20" id="KW-1185">Reference proteome</keyword>
<comment type="function">
    <text evidence="16">Mediates the voltage-dependent sodium ion permeability of excitable membranes. Assuming opened or closed conformations in response to the voltage difference across the membrane, the protein forms a sodium-selective channel through which Na(+) ions may pass in accordance with their electrochemical gradient.</text>
</comment>
<dbReference type="Pfam" id="PF00520">
    <property type="entry name" value="Ion_trans"/>
    <property type="match status" value="4"/>
</dbReference>
<reference evidence="19 20" key="1">
    <citation type="journal article" date="2021" name="Elife">
        <title>Chloroplast acquisition without the gene transfer in kleptoplastic sea slugs, Plakobranchus ocellatus.</title>
        <authorList>
            <person name="Maeda T."/>
            <person name="Takahashi S."/>
            <person name="Yoshida T."/>
            <person name="Shimamura S."/>
            <person name="Takaki Y."/>
            <person name="Nagai Y."/>
            <person name="Toyoda A."/>
            <person name="Suzuki Y."/>
            <person name="Arimoto A."/>
            <person name="Ishii H."/>
            <person name="Satoh N."/>
            <person name="Nishiyama T."/>
            <person name="Hasebe M."/>
            <person name="Maruyama T."/>
            <person name="Minagawa J."/>
            <person name="Obokata J."/>
            <person name="Shigenobu S."/>
        </authorList>
    </citation>
    <scope>NUCLEOTIDE SEQUENCE [LARGE SCALE GENOMIC DNA]</scope>
</reference>
<feature type="transmembrane region" description="Helical" evidence="16">
    <location>
        <begin position="1351"/>
        <end position="1375"/>
    </location>
</feature>
<keyword evidence="3 16" id="KW-0894">Sodium channel</keyword>
<organism evidence="19 20">
    <name type="scientific">Elysia marginata</name>
    <dbReference type="NCBI Taxonomy" id="1093978"/>
    <lineage>
        <taxon>Eukaryota</taxon>
        <taxon>Metazoa</taxon>
        <taxon>Spiralia</taxon>
        <taxon>Lophotrochozoa</taxon>
        <taxon>Mollusca</taxon>
        <taxon>Gastropoda</taxon>
        <taxon>Heterobranchia</taxon>
        <taxon>Euthyneura</taxon>
        <taxon>Panpulmonata</taxon>
        <taxon>Sacoglossa</taxon>
        <taxon>Placobranchoidea</taxon>
        <taxon>Plakobranchidae</taxon>
        <taxon>Elysia</taxon>
    </lineage>
</organism>
<feature type="transmembrane region" description="Helical" evidence="16">
    <location>
        <begin position="1658"/>
        <end position="1684"/>
    </location>
</feature>
<evidence type="ECO:0000256" key="5">
    <source>
        <dbReference type="ARBA" id="ARBA00022692"/>
    </source>
</evidence>
<dbReference type="SUPFAM" id="SSF81324">
    <property type="entry name" value="Voltage-gated potassium channels"/>
    <property type="match status" value="4"/>
</dbReference>
<dbReference type="InterPro" id="IPR044564">
    <property type="entry name" value="Na_chnl_inactivation_gate"/>
</dbReference>
<evidence type="ECO:0000256" key="12">
    <source>
        <dbReference type="ARBA" id="ARBA00023157"/>
    </source>
</evidence>
<dbReference type="Gene3D" id="1.20.5.1190">
    <property type="entry name" value="iswi atpase"/>
    <property type="match status" value="1"/>
</dbReference>
<keyword evidence="4" id="KW-1003">Cell membrane</keyword>
<feature type="transmembrane region" description="Helical" evidence="16">
    <location>
        <begin position="1120"/>
        <end position="1139"/>
    </location>
</feature>
<protein>
    <recommendedName>
        <fullName evidence="16">Sodium channel protein</fullName>
    </recommendedName>
</protein>
<feature type="domain" description="Ion transport" evidence="18">
    <location>
        <begin position="153"/>
        <end position="443"/>
    </location>
</feature>
<evidence type="ECO:0000256" key="13">
    <source>
        <dbReference type="ARBA" id="ARBA00023180"/>
    </source>
</evidence>
<keyword evidence="5 16" id="KW-0812">Transmembrane</keyword>
<feature type="transmembrane region" description="Helical" evidence="16">
    <location>
        <begin position="184"/>
        <end position="203"/>
    </location>
</feature>
<keyword evidence="15 16" id="KW-0407">Ion channel</keyword>
<dbReference type="EMBL" id="BMAT01000687">
    <property type="protein sequence ID" value="GFR71119.1"/>
    <property type="molecule type" value="Genomic_DNA"/>
</dbReference>
<dbReference type="FunFam" id="1.20.120.350:FF:000075">
    <property type="entry name" value="Sodium channel protein"/>
    <property type="match status" value="1"/>
</dbReference>
<dbReference type="Proteomes" id="UP000762676">
    <property type="component" value="Unassembled WGS sequence"/>
</dbReference>
<keyword evidence="12" id="KW-1015">Disulfide bond</keyword>
<proteinExistence type="inferred from homology"/>
<feature type="compositionally biased region" description="Basic and acidic residues" evidence="17">
    <location>
        <begin position="948"/>
        <end position="962"/>
    </location>
</feature>
<feature type="transmembrane region" description="Helical" evidence="16">
    <location>
        <begin position="823"/>
        <end position="849"/>
    </location>
</feature>
<evidence type="ECO:0000256" key="8">
    <source>
        <dbReference type="ARBA" id="ARBA00022989"/>
    </source>
</evidence>
<evidence type="ECO:0000256" key="16">
    <source>
        <dbReference type="RuleBase" id="RU361132"/>
    </source>
</evidence>
<evidence type="ECO:0000313" key="20">
    <source>
        <dbReference type="Proteomes" id="UP000762676"/>
    </source>
</evidence>
<dbReference type="CDD" id="cd13433">
    <property type="entry name" value="Na_channel_gate"/>
    <property type="match status" value="1"/>
</dbReference>
<evidence type="ECO:0000256" key="1">
    <source>
        <dbReference type="ARBA" id="ARBA00004651"/>
    </source>
</evidence>
<feature type="compositionally biased region" description="Basic and acidic residues" evidence="17">
    <location>
        <begin position="1021"/>
        <end position="1036"/>
    </location>
</feature>
<feature type="region of interest" description="Disordered" evidence="17">
    <location>
        <begin position="1057"/>
        <end position="1076"/>
    </location>
</feature>
<dbReference type="GO" id="GO:0001518">
    <property type="term" value="C:voltage-gated sodium channel complex"/>
    <property type="evidence" value="ECO:0007669"/>
    <property type="project" value="UniProtKB-UniRule"/>
</dbReference>
<evidence type="ECO:0000256" key="10">
    <source>
        <dbReference type="ARBA" id="ARBA00023065"/>
    </source>
</evidence>
<comment type="caution">
    <text evidence="19">The sequence shown here is derived from an EMBL/GenBank/DDBJ whole genome shotgun (WGS) entry which is preliminary data.</text>
</comment>
<feature type="transmembrane region" description="Helical" evidence="16">
    <location>
        <begin position="1232"/>
        <end position="1258"/>
    </location>
</feature>
<keyword evidence="11 16" id="KW-0472">Membrane</keyword>
<keyword evidence="2 16" id="KW-0813">Transport</keyword>
<keyword evidence="8 16" id="KW-1133">Transmembrane helix</keyword>
<accession>A0AAV4FDI9</accession>
<feature type="region of interest" description="Disordered" evidence="17">
    <location>
        <begin position="974"/>
        <end position="1048"/>
    </location>
</feature>
<dbReference type="InterPro" id="IPR001696">
    <property type="entry name" value="Na_channel_asu"/>
</dbReference>
<dbReference type="FunFam" id="1.10.287.70:FF:000001">
    <property type="entry name" value="Sodium channel protein"/>
    <property type="match status" value="1"/>
</dbReference>
<dbReference type="PRINTS" id="PR00170">
    <property type="entry name" value="NACHANNEL"/>
</dbReference>
<feature type="transmembrane region" description="Helical" evidence="16">
    <location>
        <begin position="622"/>
        <end position="642"/>
    </location>
</feature>
<dbReference type="GO" id="GO:0019228">
    <property type="term" value="P:neuronal action potential"/>
    <property type="evidence" value="ECO:0007669"/>
    <property type="project" value="TreeGrafter"/>
</dbReference>
<dbReference type="PANTHER" id="PTHR10037">
    <property type="entry name" value="VOLTAGE-GATED CATION CHANNEL CALCIUM AND SODIUM"/>
    <property type="match status" value="1"/>
</dbReference>
<dbReference type="GO" id="GO:0086010">
    <property type="term" value="P:membrane depolarization during action potential"/>
    <property type="evidence" value="ECO:0007669"/>
    <property type="project" value="TreeGrafter"/>
</dbReference>
<feature type="transmembrane region" description="Helical" evidence="16">
    <location>
        <begin position="280"/>
        <end position="302"/>
    </location>
</feature>
<dbReference type="FunFam" id="1.10.287.70:FF:000046">
    <property type="entry name" value="Sodium channel protein"/>
    <property type="match status" value="1"/>
</dbReference>
<feature type="domain" description="Ion transport" evidence="18">
    <location>
        <begin position="626"/>
        <end position="852"/>
    </location>
</feature>
<sequence>MSTTGKTSVTEEKVDPLPLATFKAFTKQSMVRLEEREKELDEKDIQRQKQAQVAHLVDGELKFGVDEDEDKLPPENPDLREGCVFTKVYGAFPPRLLGKPIEEIDRGIRDKTFVVIAPRMGKRYIYRFSATNSLYLLTPWSCLRGAMLRIATHQLFDLFIFLTIIVNCVFLALPTVSFVEKVEYLFLAIYTLECIIKVLARGFMIDKHTYLRDPWNWLDFVVILTAFATIIVQLANPDITVGNLQGLRTFRVLRALKTVSIVPGLRTIVNALLRAFKMLFEVILLTMFCLMVFAMFGLQVYMGVLRQKCVQNVTGYVSNPSQSEDHYYAEWIRDPAHWYSSDGEYVICGNSTGSGDCPDGYFCLGDVGENPRYGYLNFDHFGWSLLTCFQLITLDFWEDIYNKVIRATGPWNVIYFLIVIFFGSFYLINLMLAVVSMSYEEEAVSAGKEKEREKKENARSKHNAMYDMSVIQMQIKRAAAKNSSNNASLDEGENGDAKSMQVEEIKDADLNMNSSLQPVPPATGNESGIESQDGSDKKTLSAQALIRSKMDLLPKSGFKRVDQCPRGPKNQGKVMIIKADTLLDPEIGALEGQVIDRNCDCCERWMFSYVDFLKLQNHFYEFVSSPLFDLFITFCIIMNTFFLSLEHHDQPASLTTTLEISNYIFTAVFIAEAVCKIMGLGKYYFKVGWNIFDLIIVVASILDLGLEQIDGLSVLRTFRLLRVFKLAQSWPTMRLLLTIIVSTLGALGNLCLILVIVIYIFAVIGLQLFRESYVESNFGDDGVPRWNFTDFYHSMLMIFRVLCGEWIEPLYDCMRASHETCMVVFLPALVFGNFIVLNLFLALLLNAFASDSLDKQRETSVERSKLMEGFERLYQLLCCCLPRNRGKVEPSDANYNAASDDVENVDPPIKATTVQGKDNAVKSEGATSKATGEEKTANGVKKPPQIQEADKNKNSKEDVFETKTRRLQFQSFKTAIESSSKDQKEQKEAQKKAGATGSNKSLKSPGASRKPKDKTNSPNKTAEDSNENKPEDKEDANTNNSIDDNRKLKHHSQNYMNEDEDQSDSDAENESTELPNCFPDMIRNRLPCLTAYNESSFGAGFTRVRQSVKKLVDHKAFESIVLIVILGSSLSLAFEDIYLYQKPDFERALHYCNILFAALFALEMVLKWIGLGLKEYFTNFWTVLDFFIVCVSVLSLIGESTGLSNITAFRSLRTLRALRPLRAISRWQGMKIVVNALMNAIPAIVNVFLVCMVFWLIFSIMGVQFFKGKFYKCKNQTTEEVFEYTVVPDRNTCTTVGGSWENDNVNFDNSLIGFLALFQVATFEGWMEIMAAAVDSTNIDQQPRFENTLAAYIYFIIFIVFGSFFSLNLFIGVIIDNFNVLKKRYEGSYLDAFLTTSQRNYFNTLKKLGKKKPQKTIKRPRYKFQLFFYNLAMSNKFELAIVLLIFCNMIVMAIDHYNQTDAVAEALEMMNIIFTTVFLLEAIVKIIGLRYHYFRFLWNIFDFIILIMSILGIILNDILSNLFVTPTLLRVIRVFRIGRVLRLIKAAKGIRKLLFALIISLPAIFNIGALLFLVMYMFAIIGMSSFGNLKINGVMDEIVNFQTFGNSFMLLLRLATSAGWNDVLDALLIKSPYCNETHYTQPDGIQKPSSTGDCGIPYLAIPFMVMYIVIVWLIVINMYIAVILENFNQAHEQEELGITEDDFEMFYVVWEKYDPHATQFIKYEQLADFVADLEQPLQLPKPNEIALVSFNIPIMEGEKMHCLDILIALVKNVLSDVEETEEVQALKDQMEEKFAQNFPSRVNICVKSSTMQRKKEDVAARTLQRSWRSYKAQKAMRNITALAVQQKIRRASSVGLRTRTDVMRSLGARLSNALTNFFNSRKEYSRSPFSSQLNMTEAVLSKQSKIGRQMRVPDVFTLYPPNSPSRASDVDI</sequence>
<feature type="transmembrane region" description="Helical" evidence="16">
    <location>
        <begin position="1466"/>
        <end position="1484"/>
    </location>
</feature>
<dbReference type="InterPro" id="IPR005821">
    <property type="entry name" value="Ion_trans_dom"/>
</dbReference>
<gene>
    <name evidence="19" type="ORF">ElyMa_000344900</name>
</gene>
<evidence type="ECO:0000256" key="17">
    <source>
        <dbReference type="SAM" id="MobiDB-lite"/>
    </source>
</evidence>
<dbReference type="Gene3D" id="1.10.287.70">
    <property type="match status" value="4"/>
</dbReference>
<feature type="transmembrane region" description="Helical" evidence="16">
    <location>
        <begin position="255"/>
        <end position="273"/>
    </location>
</feature>
<keyword evidence="13" id="KW-0325">Glycoprotein</keyword>
<feature type="transmembrane region" description="Helical" evidence="16">
    <location>
        <begin position="1553"/>
        <end position="1581"/>
    </location>
</feature>
<keyword evidence="10 16" id="KW-0406">Ion transport</keyword>
<feature type="domain" description="Ion transport" evidence="18">
    <location>
        <begin position="1437"/>
        <end position="1694"/>
    </location>
</feature>
<comment type="similarity">
    <text evidence="16">Belongs to the sodium channel (TC 1.A.1.10) family.</text>
</comment>
<dbReference type="FunFam" id="1.20.120.350:FF:000009">
    <property type="entry name" value="Voltage-dependent T-type calcium channel subunit alpha"/>
    <property type="match status" value="1"/>
</dbReference>
<feature type="compositionally biased region" description="Acidic residues" evidence="17">
    <location>
        <begin position="1057"/>
        <end position="1071"/>
    </location>
</feature>
<feature type="transmembrane region" description="Helical" evidence="16">
    <location>
        <begin position="215"/>
        <end position="235"/>
    </location>
</feature>
<evidence type="ECO:0000256" key="9">
    <source>
        <dbReference type="ARBA" id="ARBA00023053"/>
    </source>
</evidence>
<evidence type="ECO:0000259" key="18">
    <source>
        <dbReference type="Pfam" id="PF00520"/>
    </source>
</evidence>
<dbReference type="InterPro" id="IPR027359">
    <property type="entry name" value="Volt_channel_dom_sf"/>
</dbReference>
<feature type="transmembrane region" description="Helical" evidence="16">
    <location>
        <begin position="736"/>
        <end position="769"/>
    </location>
</feature>
<feature type="region of interest" description="Disordered" evidence="17">
    <location>
        <begin position="510"/>
        <end position="536"/>
    </location>
</feature>
<feature type="transmembrane region" description="Helical" evidence="16">
    <location>
        <begin position="155"/>
        <end position="178"/>
    </location>
</feature>
<dbReference type="Gene3D" id="1.10.238.10">
    <property type="entry name" value="EF-hand"/>
    <property type="match status" value="1"/>
</dbReference>